<evidence type="ECO:0000313" key="4">
    <source>
        <dbReference type="WBParaSite" id="ACRNAN_scaffold14336.g10428.t1"/>
    </source>
</evidence>
<dbReference type="PROSITE" id="PS51841">
    <property type="entry name" value="LTD"/>
    <property type="match status" value="1"/>
</dbReference>
<dbReference type="Gene3D" id="2.60.40.1260">
    <property type="entry name" value="Lamin Tail domain"/>
    <property type="match status" value="1"/>
</dbReference>
<reference evidence="4" key="1">
    <citation type="submission" date="2022-11" db="UniProtKB">
        <authorList>
            <consortium name="WormBaseParasite"/>
        </authorList>
    </citation>
    <scope>IDENTIFICATION</scope>
</reference>
<dbReference type="GO" id="GO:0006998">
    <property type="term" value="P:nuclear envelope organization"/>
    <property type="evidence" value="ECO:0007669"/>
    <property type="project" value="TreeGrafter"/>
</dbReference>
<keyword evidence="1" id="KW-0175">Coiled coil</keyword>
<organism evidence="3 4">
    <name type="scientific">Acrobeloides nanus</name>
    <dbReference type="NCBI Taxonomy" id="290746"/>
    <lineage>
        <taxon>Eukaryota</taxon>
        <taxon>Metazoa</taxon>
        <taxon>Ecdysozoa</taxon>
        <taxon>Nematoda</taxon>
        <taxon>Chromadorea</taxon>
        <taxon>Rhabditida</taxon>
        <taxon>Tylenchina</taxon>
        <taxon>Cephalobomorpha</taxon>
        <taxon>Cephaloboidea</taxon>
        <taxon>Cephalobidae</taxon>
        <taxon>Acrobeloides</taxon>
    </lineage>
</organism>
<accession>A0A914CT48</accession>
<dbReference type="GO" id="GO:0007097">
    <property type="term" value="P:nuclear migration"/>
    <property type="evidence" value="ECO:0007669"/>
    <property type="project" value="TreeGrafter"/>
</dbReference>
<dbReference type="SUPFAM" id="SSF74853">
    <property type="entry name" value="Lamin A/C globular tail domain"/>
    <property type="match status" value="1"/>
</dbReference>
<proteinExistence type="predicted"/>
<feature type="domain" description="LTD" evidence="2">
    <location>
        <begin position="122"/>
        <end position="240"/>
    </location>
</feature>
<dbReference type="PANTHER" id="PTHR45721">
    <property type="entry name" value="LAMIN DM0-RELATED"/>
    <property type="match status" value="1"/>
</dbReference>
<protein>
    <submittedName>
        <fullName evidence="4">LTD domain-containing protein</fullName>
    </submittedName>
</protein>
<dbReference type="AlphaFoldDB" id="A0A914CT48"/>
<evidence type="ECO:0000259" key="2">
    <source>
        <dbReference type="PROSITE" id="PS51841"/>
    </source>
</evidence>
<dbReference type="PANTHER" id="PTHR45721:SF12">
    <property type="entry name" value="INTERMEDIATE FILAMENT PROTEIN IFA-1"/>
    <property type="match status" value="1"/>
</dbReference>
<dbReference type="GO" id="GO:0005200">
    <property type="term" value="F:structural constituent of cytoskeleton"/>
    <property type="evidence" value="ECO:0007669"/>
    <property type="project" value="TreeGrafter"/>
</dbReference>
<dbReference type="Proteomes" id="UP000887540">
    <property type="component" value="Unplaced"/>
</dbReference>
<sequence>MSRYITERTIVRETPTGVTERITIRGDSAAVNDKIAALQNDSMKVKEVPSGIQRSALPSDYKDPAFVDETVANLRSDPDFVTERVTIFSGNPDAVGRRVNELANRSYFDPETLNIIKGETSTKQSVERSAKGNVAIEEICPQGKFIVLENTNRTDDQNIGDWKIKRRVDGKREIVFTFPSDFILRAGNSVKIWSRDSHGRNNPPYELVFHDEDSFGIGNNAYTYLFDRDGGERAKHVQRAV</sequence>
<dbReference type="WBParaSite" id="ACRNAN_scaffold14336.g10428.t1">
    <property type="protein sequence ID" value="ACRNAN_scaffold14336.g10428.t1"/>
    <property type="gene ID" value="ACRNAN_scaffold14336.g10428"/>
</dbReference>
<keyword evidence="3" id="KW-1185">Reference proteome</keyword>
<dbReference type="GO" id="GO:0031507">
    <property type="term" value="P:heterochromatin formation"/>
    <property type="evidence" value="ECO:0007669"/>
    <property type="project" value="TreeGrafter"/>
</dbReference>
<dbReference type="Pfam" id="PF00932">
    <property type="entry name" value="LTD"/>
    <property type="match status" value="1"/>
</dbReference>
<evidence type="ECO:0000313" key="3">
    <source>
        <dbReference type="Proteomes" id="UP000887540"/>
    </source>
</evidence>
<dbReference type="GO" id="GO:0051664">
    <property type="term" value="P:nuclear pore localization"/>
    <property type="evidence" value="ECO:0007669"/>
    <property type="project" value="TreeGrafter"/>
</dbReference>
<dbReference type="GO" id="GO:0005652">
    <property type="term" value="C:nuclear lamina"/>
    <property type="evidence" value="ECO:0007669"/>
    <property type="project" value="TreeGrafter"/>
</dbReference>
<name>A0A914CT48_9BILA</name>
<evidence type="ECO:0000256" key="1">
    <source>
        <dbReference type="ARBA" id="ARBA00023054"/>
    </source>
</evidence>
<dbReference type="InterPro" id="IPR036415">
    <property type="entry name" value="Lamin_tail_dom_sf"/>
</dbReference>
<dbReference type="GO" id="GO:0090435">
    <property type="term" value="P:protein localization to nuclear envelope"/>
    <property type="evidence" value="ECO:0007669"/>
    <property type="project" value="TreeGrafter"/>
</dbReference>
<dbReference type="InterPro" id="IPR001322">
    <property type="entry name" value="Lamin_tail_dom"/>
</dbReference>